<organism evidence="2 3">
    <name type="scientific">Lentinus brumalis</name>
    <dbReference type="NCBI Taxonomy" id="2498619"/>
    <lineage>
        <taxon>Eukaryota</taxon>
        <taxon>Fungi</taxon>
        <taxon>Dikarya</taxon>
        <taxon>Basidiomycota</taxon>
        <taxon>Agaricomycotina</taxon>
        <taxon>Agaricomycetes</taxon>
        <taxon>Polyporales</taxon>
        <taxon>Polyporaceae</taxon>
        <taxon>Lentinus</taxon>
    </lineage>
</organism>
<dbReference type="OrthoDB" id="2923771at2759"/>
<protein>
    <submittedName>
        <fullName evidence="2">Uncharacterized protein</fullName>
    </submittedName>
</protein>
<evidence type="ECO:0000313" key="2">
    <source>
        <dbReference type="EMBL" id="RDX50114.1"/>
    </source>
</evidence>
<feature type="transmembrane region" description="Helical" evidence="1">
    <location>
        <begin position="301"/>
        <end position="326"/>
    </location>
</feature>
<dbReference type="AlphaFoldDB" id="A0A371DC38"/>
<accession>A0A371DC38</accession>
<proteinExistence type="predicted"/>
<keyword evidence="1" id="KW-0812">Transmembrane</keyword>
<name>A0A371DC38_9APHY</name>
<feature type="transmembrane region" description="Helical" evidence="1">
    <location>
        <begin position="277"/>
        <end position="295"/>
    </location>
</feature>
<evidence type="ECO:0000313" key="3">
    <source>
        <dbReference type="Proteomes" id="UP000256964"/>
    </source>
</evidence>
<feature type="transmembrane region" description="Helical" evidence="1">
    <location>
        <begin position="244"/>
        <end position="265"/>
    </location>
</feature>
<sequence>MLCTPSFFSCCVGRTSRRTRVFLCAVAATLLLGGALTTIFLRWGVLRVNLGSTIDDVASGKDGVALVGHAYNIDVAARQVQMSWLMLGWGSLALHTRKYYASKTCGTANVAIDFYADGATNSNGTFDPAATLWFDNNTVSEFYVQASVEFQTEHLLEVNGWHGQDQQFAYPFDYYFIDAVFKAFFSGTNVSVPVLVIRIADATSGWQPILKRDEDVHTLSLNGSQPIHARAVKYLFQRVPLSQVFVIVLFVVDWLLTGVVLYIAVSAYDGVPMSEGVLILPVSVILTIPALRALWVDAPGFGLLLNACGAFLQMVIVSLASLYLVVNVGLRRKQAAQQEQDAKTAAAAAARVELDVEKEADTAALPVLEYQWHPHSDSDDNMYVNQSFVVS</sequence>
<keyword evidence="3" id="KW-1185">Reference proteome</keyword>
<dbReference type="STRING" id="139420.A0A371DC38"/>
<dbReference type="Proteomes" id="UP000256964">
    <property type="component" value="Unassembled WGS sequence"/>
</dbReference>
<keyword evidence="1" id="KW-0472">Membrane</keyword>
<keyword evidence="1" id="KW-1133">Transmembrane helix</keyword>
<gene>
    <name evidence="2" type="ORF">OH76DRAFT_1349467</name>
</gene>
<reference evidence="2 3" key="1">
    <citation type="journal article" date="2018" name="Biotechnol. Biofuels">
        <title>Integrative visual omics of the white-rot fungus Polyporus brumalis exposes the biotechnological potential of its oxidative enzymes for delignifying raw plant biomass.</title>
        <authorList>
            <person name="Miyauchi S."/>
            <person name="Rancon A."/>
            <person name="Drula E."/>
            <person name="Hage H."/>
            <person name="Chaduli D."/>
            <person name="Favel A."/>
            <person name="Grisel S."/>
            <person name="Henrissat B."/>
            <person name="Herpoel-Gimbert I."/>
            <person name="Ruiz-Duenas F.J."/>
            <person name="Chevret D."/>
            <person name="Hainaut M."/>
            <person name="Lin J."/>
            <person name="Wang M."/>
            <person name="Pangilinan J."/>
            <person name="Lipzen A."/>
            <person name="Lesage-Meessen L."/>
            <person name="Navarro D."/>
            <person name="Riley R."/>
            <person name="Grigoriev I.V."/>
            <person name="Zhou S."/>
            <person name="Raouche S."/>
            <person name="Rosso M.N."/>
        </authorList>
    </citation>
    <scope>NUCLEOTIDE SEQUENCE [LARGE SCALE GENOMIC DNA]</scope>
    <source>
        <strain evidence="2 3">BRFM 1820</strain>
    </source>
</reference>
<dbReference type="EMBL" id="KZ857401">
    <property type="protein sequence ID" value="RDX50114.1"/>
    <property type="molecule type" value="Genomic_DNA"/>
</dbReference>
<feature type="transmembrane region" description="Helical" evidence="1">
    <location>
        <begin position="21"/>
        <end position="43"/>
    </location>
</feature>
<evidence type="ECO:0000256" key="1">
    <source>
        <dbReference type="SAM" id="Phobius"/>
    </source>
</evidence>